<reference evidence="2" key="1">
    <citation type="submission" date="2020-03" db="EMBL/GenBank/DDBJ databases">
        <title>Castanea mollissima Vanexum genome sequencing.</title>
        <authorList>
            <person name="Staton M."/>
        </authorList>
    </citation>
    <scope>NUCLEOTIDE SEQUENCE</scope>
    <source>
        <tissue evidence="2">Leaf</tissue>
    </source>
</reference>
<dbReference type="OrthoDB" id="417481at2759"/>
<organism evidence="2 3">
    <name type="scientific">Castanea mollissima</name>
    <name type="common">Chinese chestnut</name>
    <dbReference type="NCBI Taxonomy" id="60419"/>
    <lineage>
        <taxon>Eukaryota</taxon>
        <taxon>Viridiplantae</taxon>
        <taxon>Streptophyta</taxon>
        <taxon>Embryophyta</taxon>
        <taxon>Tracheophyta</taxon>
        <taxon>Spermatophyta</taxon>
        <taxon>Magnoliopsida</taxon>
        <taxon>eudicotyledons</taxon>
        <taxon>Gunneridae</taxon>
        <taxon>Pentapetalae</taxon>
        <taxon>rosids</taxon>
        <taxon>fabids</taxon>
        <taxon>Fagales</taxon>
        <taxon>Fagaceae</taxon>
        <taxon>Castanea</taxon>
    </lineage>
</organism>
<gene>
    <name evidence="2" type="ORF">CMV_015103</name>
</gene>
<sequence>MRFVNFTNPQAVWEFYTATDEQSWDHFNSHKKWENVPTWRCTERHLGLSKSSSVGFAGSDLTKFYLYLSFLIIDTSSTELRTLLNRIPHHQVKQCYKDANSVANALTGCGAKMEDGFVVFDNPHVYVLSILAQDASNYVYLRLCRAIASILDRERNTETLSSSILPILLLARLRQSQQLRFWNMYRQYMRRRRRKRHYSGCGFACGIQALLPSISILVVAGLLISPKGTWNGRISKDLSGFYSYIKCGRLASSTIVSSLFLSISMELSFQSTFMKAVNKKNSEGSRQNLGMCVTWRELVRARRVVIQYH</sequence>
<keyword evidence="1" id="KW-1133">Transmembrane helix</keyword>
<dbReference type="EMBL" id="JRKL02002169">
    <property type="protein sequence ID" value="KAF3960159.1"/>
    <property type="molecule type" value="Genomic_DNA"/>
</dbReference>
<keyword evidence="3" id="KW-1185">Reference proteome</keyword>
<feature type="transmembrane region" description="Helical" evidence="1">
    <location>
        <begin position="198"/>
        <end position="223"/>
    </location>
</feature>
<keyword evidence="1" id="KW-0812">Transmembrane</keyword>
<accession>A0A8J4R5R3</accession>
<proteinExistence type="predicted"/>
<comment type="caution">
    <text evidence="2">The sequence shown here is derived from an EMBL/GenBank/DDBJ whole genome shotgun (WGS) entry which is preliminary data.</text>
</comment>
<protein>
    <submittedName>
        <fullName evidence="2">Uncharacterized protein</fullName>
    </submittedName>
</protein>
<evidence type="ECO:0000313" key="2">
    <source>
        <dbReference type="EMBL" id="KAF3960159.1"/>
    </source>
</evidence>
<evidence type="ECO:0000313" key="3">
    <source>
        <dbReference type="Proteomes" id="UP000737018"/>
    </source>
</evidence>
<evidence type="ECO:0000256" key="1">
    <source>
        <dbReference type="SAM" id="Phobius"/>
    </source>
</evidence>
<keyword evidence="1" id="KW-0472">Membrane</keyword>
<dbReference type="AlphaFoldDB" id="A0A8J4R5R3"/>
<name>A0A8J4R5R3_9ROSI</name>
<dbReference type="Proteomes" id="UP000737018">
    <property type="component" value="Unassembled WGS sequence"/>
</dbReference>